<dbReference type="Proteomes" id="UP001259420">
    <property type="component" value="Unassembled WGS sequence"/>
</dbReference>
<proteinExistence type="predicted"/>
<gene>
    <name evidence="1" type="ORF">J2X87_005662</name>
</gene>
<protein>
    <submittedName>
        <fullName evidence="1">Uncharacterized protein</fullName>
    </submittedName>
</protein>
<sequence>MVTSVKPPKVLLHLLSCGALIDLIPSAFVHAVQLPPPAYSIAARNAGIPSSILFAVALQESGITLRNQRLPWPWTLNIAGAAHYYSTRRDACLSLLQAMKRHSATRIDAGLTQINLGHQKRFYQFPCEVLSPQRNLAIAAMLLREHYRPGENWLDAAGRFHRPAGGSLAARYRLSISDHLTKLESTGSH</sequence>
<evidence type="ECO:0000313" key="2">
    <source>
        <dbReference type="Proteomes" id="UP001259420"/>
    </source>
</evidence>
<evidence type="ECO:0000313" key="1">
    <source>
        <dbReference type="EMBL" id="MDR6610551.1"/>
    </source>
</evidence>
<reference evidence="1" key="1">
    <citation type="submission" date="2023-07" db="EMBL/GenBank/DDBJ databases">
        <title>Sorghum-associated microbial communities from plants grown in Nebraska, USA.</title>
        <authorList>
            <person name="Schachtman D."/>
        </authorList>
    </citation>
    <scope>NUCLEOTIDE SEQUENCE</scope>
    <source>
        <strain evidence="1">BE46</strain>
    </source>
</reference>
<keyword evidence="2" id="KW-1185">Reference proteome</keyword>
<organism evidence="1 2">
    <name type="scientific">Pseudomonas synxantha</name>
    <dbReference type="NCBI Taxonomy" id="47883"/>
    <lineage>
        <taxon>Bacteria</taxon>
        <taxon>Pseudomonadati</taxon>
        <taxon>Pseudomonadota</taxon>
        <taxon>Gammaproteobacteria</taxon>
        <taxon>Pseudomonadales</taxon>
        <taxon>Pseudomonadaceae</taxon>
        <taxon>Pseudomonas</taxon>
    </lineage>
</organism>
<accession>A0ACC6JVH7</accession>
<comment type="caution">
    <text evidence="1">The sequence shown here is derived from an EMBL/GenBank/DDBJ whole genome shotgun (WGS) entry which is preliminary data.</text>
</comment>
<dbReference type="EMBL" id="JAVDSD010000024">
    <property type="protein sequence ID" value="MDR6610551.1"/>
    <property type="molecule type" value="Genomic_DNA"/>
</dbReference>
<name>A0ACC6JVH7_9PSED</name>